<dbReference type="AlphaFoldDB" id="A0A5P2CVS7"/>
<gene>
    <name evidence="2" type="ORF">DEJ49_33315</name>
</gene>
<dbReference type="InterPro" id="IPR055776">
    <property type="entry name" value="DUF7352"/>
</dbReference>
<proteinExistence type="predicted"/>
<evidence type="ECO:0000313" key="2">
    <source>
        <dbReference type="EMBL" id="QES45221.1"/>
    </source>
</evidence>
<evidence type="ECO:0000313" key="3">
    <source>
        <dbReference type="Proteomes" id="UP000324015"/>
    </source>
</evidence>
<feature type="domain" description="DUF7352" evidence="1">
    <location>
        <begin position="1"/>
        <end position="84"/>
    </location>
</feature>
<name>A0A5P2CVS7_STRVZ</name>
<dbReference type="EMBL" id="CP029191">
    <property type="protein sequence ID" value="QES45221.1"/>
    <property type="molecule type" value="Genomic_DNA"/>
</dbReference>
<dbReference type="Proteomes" id="UP000324015">
    <property type="component" value="Chromosome"/>
</dbReference>
<dbReference type="Pfam" id="PF24043">
    <property type="entry name" value="DUF7352"/>
    <property type="match status" value="1"/>
</dbReference>
<sequence>MSEIYRYEVPVDDQWHRIELRGEVLHVATRSVNKVELWAVHHADRLALVWDFRVYGTGHPLPADVYHVGTALTGPYVRHLMRRAAS</sequence>
<accession>A0A5P2CVS7</accession>
<reference evidence="2 3" key="1">
    <citation type="submission" date="2018-05" db="EMBL/GenBank/DDBJ databases">
        <title>Streptomyces venezuelae.</title>
        <authorList>
            <person name="Kim W."/>
            <person name="Lee N."/>
            <person name="Cho B.-K."/>
        </authorList>
    </citation>
    <scope>NUCLEOTIDE SEQUENCE [LARGE SCALE GENOMIC DNA]</scope>
    <source>
        <strain evidence="2 3">ATCC 14585</strain>
    </source>
</reference>
<organism evidence="2 3">
    <name type="scientific">Streptomyces venezuelae</name>
    <dbReference type="NCBI Taxonomy" id="54571"/>
    <lineage>
        <taxon>Bacteria</taxon>
        <taxon>Bacillati</taxon>
        <taxon>Actinomycetota</taxon>
        <taxon>Actinomycetes</taxon>
        <taxon>Kitasatosporales</taxon>
        <taxon>Streptomycetaceae</taxon>
        <taxon>Streptomyces</taxon>
    </lineage>
</organism>
<dbReference type="RefSeq" id="WP_150187533.1">
    <property type="nucleotide sequence ID" value="NZ_CP029191.1"/>
</dbReference>
<evidence type="ECO:0000259" key="1">
    <source>
        <dbReference type="Pfam" id="PF24043"/>
    </source>
</evidence>
<protein>
    <recommendedName>
        <fullName evidence="1">DUF7352 domain-containing protein</fullName>
    </recommendedName>
</protein>